<dbReference type="Proteomes" id="UP000428330">
    <property type="component" value="Chromosome"/>
</dbReference>
<dbReference type="InterPro" id="IPR050832">
    <property type="entry name" value="Bact_Acetyltransf"/>
</dbReference>
<dbReference type="CDD" id="cd04301">
    <property type="entry name" value="NAT_SF"/>
    <property type="match status" value="1"/>
</dbReference>
<evidence type="ECO:0000256" key="1">
    <source>
        <dbReference type="ARBA" id="ARBA00022679"/>
    </source>
</evidence>
<dbReference type="KEGG" id="rom:EI983_14640"/>
<feature type="domain" description="N-acetyltransferase" evidence="3">
    <location>
        <begin position="9"/>
        <end position="150"/>
    </location>
</feature>
<keyword evidence="2" id="KW-0012">Acyltransferase</keyword>
<dbReference type="Gene3D" id="3.40.630.30">
    <property type="match status" value="1"/>
</dbReference>
<reference evidence="5" key="1">
    <citation type="submission" date="2018-12" db="EMBL/GenBank/DDBJ databases">
        <title>Complete genome sequence of Roseovarius sp. MME-070.</title>
        <authorList>
            <person name="Nam Y.-D."/>
            <person name="Kang J."/>
            <person name="Chung W.-H."/>
            <person name="Park Y.S."/>
        </authorList>
    </citation>
    <scope>NUCLEOTIDE SEQUENCE [LARGE SCALE GENOMIC DNA]</scope>
    <source>
        <strain evidence="5">MME-070</strain>
    </source>
</reference>
<dbReference type="EMBL" id="CP034348">
    <property type="protein sequence ID" value="QGX99435.1"/>
    <property type="molecule type" value="Genomic_DNA"/>
</dbReference>
<dbReference type="GO" id="GO:0016747">
    <property type="term" value="F:acyltransferase activity, transferring groups other than amino-acyl groups"/>
    <property type="evidence" value="ECO:0007669"/>
    <property type="project" value="InterPro"/>
</dbReference>
<proteinExistence type="predicted"/>
<sequence length="153" mass="16562">MLIVEPGDPRAPDATALLRASHALMLELFPPEDNYALDIEDLVAPDIRFFIAREGKSLLGTGALALRDGYGEVKSMFTAPAARGKGVAAALLRQIEDEARANGLSALKLETGEELAAAVRLYERHGFTRCGIFGDYEPNQSSIYMHKSLRAAS</sequence>
<name>A0A6I6IRR6_9RHOB</name>
<keyword evidence="1 4" id="KW-0808">Transferase</keyword>
<accession>A0A6I6IRR6</accession>
<evidence type="ECO:0000256" key="2">
    <source>
        <dbReference type="ARBA" id="ARBA00023315"/>
    </source>
</evidence>
<dbReference type="RefSeq" id="WP_157708117.1">
    <property type="nucleotide sequence ID" value="NZ_CP034348.1"/>
</dbReference>
<dbReference type="PANTHER" id="PTHR43877:SF5">
    <property type="entry name" value="BLL8307 PROTEIN"/>
    <property type="match status" value="1"/>
</dbReference>
<dbReference type="InterPro" id="IPR016181">
    <property type="entry name" value="Acyl_CoA_acyltransferase"/>
</dbReference>
<dbReference type="PANTHER" id="PTHR43877">
    <property type="entry name" value="AMINOALKYLPHOSPHONATE N-ACETYLTRANSFERASE-RELATED-RELATED"/>
    <property type="match status" value="1"/>
</dbReference>
<organism evidence="4 5">
    <name type="scientific">Roseovarius faecimaris</name>
    <dbReference type="NCBI Taxonomy" id="2494550"/>
    <lineage>
        <taxon>Bacteria</taxon>
        <taxon>Pseudomonadati</taxon>
        <taxon>Pseudomonadota</taxon>
        <taxon>Alphaproteobacteria</taxon>
        <taxon>Rhodobacterales</taxon>
        <taxon>Roseobacteraceae</taxon>
        <taxon>Roseovarius</taxon>
    </lineage>
</organism>
<protein>
    <submittedName>
        <fullName evidence="4">GNAT family N-acetyltransferase</fullName>
    </submittedName>
</protein>
<gene>
    <name evidence="4" type="ORF">EI983_14640</name>
</gene>
<evidence type="ECO:0000313" key="4">
    <source>
        <dbReference type="EMBL" id="QGX99435.1"/>
    </source>
</evidence>
<evidence type="ECO:0000259" key="3">
    <source>
        <dbReference type="PROSITE" id="PS51186"/>
    </source>
</evidence>
<dbReference type="Pfam" id="PF00583">
    <property type="entry name" value="Acetyltransf_1"/>
    <property type="match status" value="1"/>
</dbReference>
<dbReference type="PROSITE" id="PS51186">
    <property type="entry name" value="GNAT"/>
    <property type="match status" value="1"/>
</dbReference>
<dbReference type="AlphaFoldDB" id="A0A6I6IRR6"/>
<keyword evidence="5" id="KW-1185">Reference proteome</keyword>
<dbReference type="InterPro" id="IPR000182">
    <property type="entry name" value="GNAT_dom"/>
</dbReference>
<evidence type="ECO:0000313" key="5">
    <source>
        <dbReference type="Proteomes" id="UP000428330"/>
    </source>
</evidence>
<dbReference type="OrthoDB" id="9803233at2"/>
<dbReference type="SUPFAM" id="SSF55729">
    <property type="entry name" value="Acyl-CoA N-acyltransferases (Nat)"/>
    <property type="match status" value="1"/>
</dbReference>